<dbReference type="GO" id="GO:0005524">
    <property type="term" value="F:ATP binding"/>
    <property type="evidence" value="ECO:0007669"/>
    <property type="project" value="UniProtKB-KW"/>
</dbReference>
<evidence type="ECO:0000256" key="2">
    <source>
        <dbReference type="ARBA" id="ARBA00022801"/>
    </source>
</evidence>
<dbReference type="AlphaFoldDB" id="A0A3P6G5D4"/>
<gene>
    <name evidence="6" type="ORF">BOLC1T04151H</name>
</gene>
<protein>
    <recommendedName>
        <fullName evidence="5">Helicase ATP-binding domain-containing protein</fullName>
    </recommendedName>
</protein>
<feature type="domain" description="Helicase ATP-binding" evidence="5">
    <location>
        <begin position="1"/>
        <end position="48"/>
    </location>
</feature>
<dbReference type="GO" id="GO:0005829">
    <property type="term" value="C:cytosol"/>
    <property type="evidence" value="ECO:0007669"/>
    <property type="project" value="TreeGrafter"/>
</dbReference>
<dbReference type="EMBL" id="LR031878">
    <property type="protein sequence ID" value="VDD51762.1"/>
    <property type="molecule type" value="Genomic_DNA"/>
</dbReference>
<keyword evidence="2" id="KW-0378">Hydrolase</keyword>
<dbReference type="PROSITE" id="PS51192">
    <property type="entry name" value="HELICASE_ATP_BIND_1"/>
    <property type="match status" value="1"/>
</dbReference>
<dbReference type="InterPro" id="IPR050079">
    <property type="entry name" value="DEAD_box_RNA_helicase"/>
</dbReference>
<dbReference type="SUPFAM" id="SSF52540">
    <property type="entry name" value="P-loop containing nucleoside triphosphate hydrolases"/>
    <property type="match status" value="1"/>
</dbReference>
<dbReference type="GO" id="GO:0016787">
    <property type="term" value="F:hydrolase activity"/>
    <property type="evidence" value="ECO:0007669"/>
    <property type="project" value="UniProtKB-KW"/>
</dbReference>
<dbReference type="InterPro" id="IPR027417">
    <property type="entry name" value="P-loop_NTPase"/>
</dbReference>
<name>A0A3P6G5D4_BRAOL</name>
<reference evidence="6" key="1">
    <citation type="submission" date="2018-11" db="EMBL/GenBank/DDBJ databases">
        <authorList>
            <consortium name="Genoscope - CEA"/>
            <person name="William W."/>
        </authorList>
    </citation>
    <scope>NUCLEOTIDE SEQUENCE</scope>
</reference>
<evidence type="ECO:0000256" key="3">
    <source>
        <dbReference type="ARBA" id="ARBA00022806"/>
    </source>
</evidence>
<evidence type="ECO:0000313" key="6">
    <source>
        <dbReference type="EMBL" id="VDD51762.1"/>
    </source>
</evidence>
<evidence type="ECO:0000259" key="5">
    <source>
        <dbReference type="PROSITE" id="PS51192"/>
    </source>
</evidence>
<evidence type="ECO:0000256" key="4">
    <source>
        <dbReference type="ARBA" id="ARBA00022840"/>
    </source>
</evidence>
<proteinExistence type="predicted"/>
<dbReference type="InterPro" id="IPR014001">
    <property type="entry name" value="Helicase_ATP-bd"/>
</dbReference>
<accession>A0A3P6G5D4</accession>
<keyword evidence="4" id="KW-0067">ATP-binding</keyword>
<keyword evidence="3" id="KW-0347">Helicase</keyword>
<evidence type="ECO:0000256" key="1">
    <source>
        <dbReference type="ARBA" id="ARBA00022741"/>
    </source>
</evidence>
<dbReference type="PANTHER" id="PTHR47959">
    <property type="entry name" value="ATP-DEPENDENT RNA HELICASE RHLE-RELATED"/>
    <property type="match status" value="1"/>
</dbReference>
<dbReference type="GO" id="GO:0003724">
    <property type="term" value="F:RNA helicase activity"/>
    <property type="evidence" value="ECO:0007669"/>
    <property type="project" value="TreeGrafter"/>
</dbReference>
<keyword evidence="1" id="KW-0547">Nucleotide-binding</keyword>
<organism evidence="6">
    <name type="scientific">Brassica oleracea</name>
    <name type="common">Wild cabbage</name>
    <dbReference type="NCBI Taxonomy" id="3712"/>
    <lineage>
        <taxon>Eukaryota</taxon>
        <taxon>Viridiplantae</taxon>
        <taxon>Streptophyta</taxon>
        <taxon>Embryophyta</taxon>
        <taxon>Tracheophyta</taxon>
        <taxon>Spermatophyta</taxon>
        <taxon>Magnoliopsida</taxon>
        <taxon>eudicotyledons</taxon>
        <taxon>Gunneridae</taxon>
        <taxon>Pentapetalae</taxon>
        <taxon>rosids</taxon>
        <taxon>malvids</taxon>
        <taxon>Brassicales</taxon>
        <taxon>Brassicaceae</taxon>
        <taxon>Brassiceae</taxon>
        <taxon>Brassica</taxon>
    </lineage>
</organism>
<dbReference type="PANTHER" id="PTHR47959:SF23">
    <property type="entry name" value="HELICASE ATP-BINDING DOMAIN-CONTAINING PROTEIN"/>
    <property type="match status" value="1"/>
</dbReference>
<dbReference type="Gene3D" id="3.40.50.300">
    <property type="entry name" value="P-loop containing nucleotide triphosphate hydrolases"/>
    <property type="match status" value="1"/>
</dbReference>
<sequence>MLQVGFAEDVEIILERLPEKRQSMMFSATIPSWIRSLTKKYLNDPLTIDLMSSLFGDSDQKLADGITTYSIMADSYGRTSIIGSLVTEHAKGGKCIVFT</sequence>